<keyword evidence="4" id="KW-1185">Reference proteome</keyword>
<sequence>MNAIRDACARWIALSDREAMGEVLTAAEKAFARAHLASCTACRAEADVWGEMRSLLDVPREGHRVHDGKPAATLVAGRRAWENVPRRDGPWLTGARALGLCLAVAAMAAAIARHRAPHDRVPNDRAPRDPQAVPDLATAPSSLAAAPSSLAAAPKDATAILTVAGGGPVDVDGRPGTVGQTLERGAVVSSREGSACLAVLPAARACIARGTMLRLADPGPNARLELLGGKVAIELDPLPPGSSFAISTRGGSAIAVGTAFSVEVPPDDAPVVTRVLHGVVLVRASNGTEQRVAAHETTSMRDAKPTPLSPVDEERERALLIAPPYDGATVRAVIDSDLPGATVRIDERTVGIAPIELLLTRGDHAVAIAAPSRGTAHETLHVGIEPLVRRFTLPAAPAPPSSGAIASTERTPSAKRAAELLAAARVRRADGDLSAAIGAYRELFERHGASAEAHAALVPWGELQLAPLSDPRGALAAFDRYMMRGGPLEQEASFGRIRALRALGRTDDERAAIESFVQRFPDGSLTSSLRERLRSMDDR</sequence>
<proteinExistence type="predicted"/>
<feature type="region of interest" description="Disordered" evidence="1">
    <location>
        <begin position="115"/>
        <end position="135"/>
    </location>
</feature>
<feature type="compositionally biased region" description="Basic and acidic residues" evidence="1">
    <location>
        <begin position="118"/>
        <end position="128"/>
    </location>
</feature>
<feature type="domain" description="PEGA" evidence="2">
    <location>
        <begin position="333"/>
        <end position="372"/>
    </location>
</feature>
<dbReference type="InterPro" id="IPR013229">
    <property type="entry name" value="PEGA"/>
</dbReference>
<name>A0ABZ2M7L1_9BACT</name>
<evidence type="ECO:0000313" key="3">
    <source>
        <dbReference type="EMBL" id="WXB18475.1"/>
    </source>
</evidence>
<evidence type="ECO:0000259" key="2">
    <source>
        <dbReference type="Pfam" id="PF08308"/>
    </source>
</evidence>
<evidence type="ECO:0000313" key="4">
    <source>
        <dbReference type="Proteomes" id="UP001370348"/>
    </source>
</evidence>
<dbReference type="InterPro" id="IPR011990">
    <property type="entry name" value="TPR-like_helical_dom_sf"/>
</dbReference>
<evidence type="ECO:0000256" key="1">
    <source>
        <dbReference type="SAM" id="MobiDB-lite"/>
    </source>
</evidence>
<gene>
    <name evidence="3" type="ORF">LZC94_14685</name>
</gene>
<dbReference type="Gene3D" id="2.60.120.1440">
    <property type="match status" value="1"/>
</dbReference>
<dbReference type="RefSeq" id="WP_394828105.1">
    <property type="nucleotide sequence ID" value="NZ_CP089984.1"/>
</dbReference>
<protein>
    <submittedName>
        <fullName evidence="3">PEGA domain-containing protein</fullName>
    </submittedName>
</protein>
<reference evidence="3 4" key="1">
    <citation type="submission" date="2021-12" db="EMBL/GenBank/DDBJ databases">
        <title>Discovery of the Pendulisporaceae a myxobacterial family with distinct sporulation behavior and unique specialized metabolism.</title>
        <authorList>
            <person name="Garcia R."/>
            <person name="Popoff A."/>
            <person name="Bader C.D."/>
            <person name="Loehr J."/>
            <person name="Walesch S."/>
            <person name="Walt C."/>
            <person name="Boldt J."/>
            <person name="Bunk B."/>
            <person name="Haeckl F.J.F.P.J."/>
            <person name="Gunesch A.P."/>
            <person name="Birkelbach J."/>
            <person name="Nuebel U."/>
            <person name="Pietschmann T."/>
            <person name="Bach T."/>
            <person name="Mueller R."/>
        </authorList>
    </citation>
    <scope>NUCLEOTIDE SEQUENCE [LARGE SCALE GENOMIC DNA]</scope>
    <source>
        <strain evidence="3 4">MSr11954</strain>
    </source>
</reference>
<dbReference type="Pfam" id="PF08308">
    <property type="entry name" value="PEGA"/>
    <property type="match status" value="1"/>
</dbReference>
<organism evidence="3 4">
    <name type="scientific">Pendulispora albinea</name>
    <dbReference type="NCBI Taxonomy" id="2741071"/>
    <lineage>
        <taxon>Bacteria</taxon>
        <taxon>Pseudomonadati</taxon>
        <taxon>Myxococcota</taxon>
        <taxon>Myxococcia</taxon>
        <taxon>Myxococcales</taxon>
        <taxon>Sorangiineae</taxon>
        <taxon>Pendulisporaceae</taxon>
        <taxon>Pendulispora</taxon>
    </lineage>
</organism>
<feature type="region of interest" description="Disordered" evidence="1">
    <location>
        <begin position="290"/>
        <end position="312"/>
    </location>
</feature>
<dbReference type="EMBL" id="CP089984">
    <property type="protein sequence ID" value="WXB18475.1"/>
    <property type="molecule type" value="Genomic_DNA"/>
</dbReference>
<dbReference type="Proteomes" id="UP001370348">
    <property type="component" value="Chromosome"/>
</dbReference>
<dbReference type="Gene3D" id="1.25.40.10">
    <property type="entry name" value="Tetratricopeptide repeat domain"/>
    <property type="match status" value="1"/>
</dbReference>
<accession>A0ABZ2M7L1</accession>
<feature type="compositionally biased region" description="Basic and acidic residues" evidence="1">
    <location>
        <begin position="292"/>
        <end position="304"/>
    </location>
</feature>